<keyword evidence="4 7" id="KW-0732">Signal</keyword>
<accession>A0A4Y2DN74</accession>
<evidence type="ECO:0000256" key="1">
    <source>
        <dbReference type="ARBA" id="ARBA00004613"/>
    </source>
</evidence>
<evidence type="ECO:0000313" key="8">
    <source>
        <dbReference type="EMBL" id="GBM18231.1"/>
    </source>
</evidence>
<evidence type="ECO:0000256" key="7">
    <source>
        <dbReference type="SAM" id="SignalP"/>
    </source>
</evidence>
<gene>
    <name evidence="8" type="primary">ifi30_2</name>
    <name evidence="8" type="ORF">AVEN_39002_1</name>
</gene>
<reference evidence="8 9" key="1">
    <citation type="journal article" date="2019" name="Sci. Rep.">
        <title>Orb-weaving spider Araneus ventricosus genome elucidates the spidroin gene catalogue.</title>
        <authorList>
            <person name="Kono N."/>
            <person name="Nakamura H."/>
            <person name="Ohtoshi R."/>
            <person name="Moran D.A.P."/>
            <person name="Shinohara A."/>
            <person name="Yoshida Y."/>
            <person name="Fujiwara M."/>
            <person name="Mori M."/>
            <person name="Tomita M."/>
            <person name="Arakawa K."/>
        </authorList>
    </citation>
    <scope>NUCLEOTIDE SEQUENCE [LARGE SCALE GENOMIC DNA]</scope>
</reference>
<keyword evidence="5" id="KW-0325">Glycoprotein</keyword>
<feature type="chain" id="PRO_5021276607" evidence="7">
    <location>
        <begin position="28"/>
        <end position="495"/>
    </location>
</feature>
<dbReference type="PANTHER" id="PTHR13234">
    <property type="entry name" value="GAMMA-INTERFERON INDUCIBLE LYSOSOMAL THIOL REDUCTASE GILT"/>
    <property type="match status" value="1"/>
</dbReference>
<feature type="compositionally biased region" description="Polar residues" evidence="6">
    <location>
        <begin position="292"/>
        <end position="309"/>
    </location>
</feature>
<evidence type="ECO:0000256" key="3">
    <source>
        <dbReference type="ARBA" id="ARBA00022525"/>
    </source>
</evidence>
<dbReference type="InterPro" id="IPR004911">
    <property type="entry name" value="Interferon-induced_GILT"/>
</dbReference>
<feature type="region of interest" description="Disordered" evidence="6">
    <location>
        <begin position="259"/>
        <end position="309"/>
    </location>
</feature>
<keyword evidence="9" id="KW-1185">Reference proteome</keyword>
<sequence>MFLFTSENMWWLILGCVTLLHFQNAKAQGVYEFPGRFDTNRRSYAAYPSNPAYGTVYPNNIANRRVFQSSITRVAYPSYSATGGIYQGGVVTGGAYPNYSVRRVMYPTNGVVYPNGISSGGVNFNAAGGAYPSNTATGAALPNNVASGAAYPFNGAVGTPYQSNSGTGVVNPHSATGAAYPNNGVVGTPYQSNSGTGLVNPNVATGTAYPNSGVVGTSYQSNSGTGIVNPNVATGTAYPSSGVVGTPYQTNRFTGVSYPNNVAGSSGQNTNTVGGPYTNSSSSNDGSASPNTNTQVGNSGGTRTFTPPSTRQQKVYVDVYYETNCPDSKRFITDQLTPVYRDFKDILEIRLIPFGKAQALYDRNSKQYEFWCHHGPDECYGNTVQGCSMSLYPNIEDHLNFIDCMESYPRPSDNGQKCARRLSLDWKSISKCAEGEEGQRILYRNGELTKALQPPVTFVPWININRVHTNEIQRRSLRDLKSVVCEAYKVPHPKC</sequence>
<dbReference type="PANTHER" id="PTHR13234:SF8">
    <property type="entry name" value="GAMMA-INTERFERON-INDUCIBLE LYSOSOMAL THIOL REDUCTASE"/>
    <property type="match status" value="1"/>
</dbReference>
<proteinExistence type="inferred from homology"/>
<protein>
    <submittedName>
        <fullName evidence="8">Gamma-interferon-inducible lysosomal thiol reductase</fullName>
    </submittedName>
</protein>
<evidence type="ECO:0000256" key="4">
    <source>
        <dbReference type="ARBA" id="ARBA00022729"/>
    </source>
</evidence>
<dbReference type="GO" id="GO:0005576">
    <property type="term" value="C:extracellular region"/>
    <property type="evidence" value="ECO:0007669"/>
    <property type="project" value="UniProtKB-SubCell"/>
</dbReference>
<feature type="compositionally biased region" description="Polar residues" evidence="6">
    <location>
        <begin position="259"/>
        <end position="273"/>
    </location>
</feature>
<comment type="subcellular location">
    <subcellularLocation>
        <location evidence="1">Secreted</location>
    </subcellularLocation>
</comment>
<comment type="caution">
    <text evidence="8">The sequence shown here is derived from an EMBL/GenBank/DDBJ whole genome shotgun (WGS) entry which is preliminary data.</text>
</comment>
<organism evidence="8 9">
    <name type="scientific">Araneus ventricosus</name>
    <name type="common">Orbweaver spider</name>
    <name type="synonym">Epeira ventricosa</name>
    <dbReference type="NCBI Taxonomy" id="182803"/>
    <lineage>
        <taxon>Eukaryota</taxon>
        <taxon>Metazoa</taxon>
        <taxon>Ecdysozoa</taxon>
        <taxon>Arthropoda</taxon>
        <taxon>Chelicerata</taxon>
        <taxon>Arachnida</taxon>
        <taxon>Araneae</taxon>
        <taxon>Araneomorphae</taxon>
        <taxon>Entelegynae</taxon>
        <taxon>Araneoidea</taxon>
        <taxon>Araneidae</taxon>
        <taxon>Araneus</taxon>
    </lineage>
</organism>
<evidence type="ECO:0000256" key="6">
    <source>
        <dbReference type="SAM" id="MobiDB-lite"/>
    </source>
</evidence>
<dbReference type="GO" id="GO:0016671">
    <property type="term" value="F:oxidoreductase activity, acting on a sulfur group of donors, disulfide as acceptor"/>
    <property type="evidence" value="ECO:0007669"/>
    <property type="project" value="InterPro"/>
</dbReference>
<evidence type="ECO:0000313" key="9">
    <source>
        <dbReference type="Proteomes" id="UP000499080"/>
    </source>
</evidence>
<evidence type="ECO:0000256" key="2">
    <source>
        <dbReference type="ARBA" id="ARBA00005679"/>
    </source>
</evidence>
<dbReference type="OrthoDB" id="958254at2759"/>
<keyword evidence="3" id="KW-0964">Secreted</keyword>
<feature type="signal peptide" evidence="7">
    <location>
        <begin position="1"/>
        <end position="27"/>
    </location>
</feature>
<comment type="similarity">
    <text evidence="2">Belongs to the GILT family.</text>
</comment>
<feature type="compositionally biased region" description="Low complexity" evidence="6">
    <location>
        <begin position="279"/>
        <end position="291"/>
    </location>
</feature>
<dbReference type="Proteomes" id="UP000499080">
    <property type="component" value="Unassembled WGS sequence"/>
</dbReference>
<dbReference type="AlphaFoldDB" id="A0A4Y2DN74"/>
<dbReference type="Pfam" id="PF03227">
    <property type="entry name" value="GILT"/>
    <property type="match status" value="1"/>
</dbReference>
<evidence type="ECO:0000256" key="5">
    <source>
        <dbReference type="ARBA" id="ARBA00023180"/>
    </source>
</evidence>
<dbReference type="EMBL" id="BGPR01000400">
    <property type="protein sequence ID" value="GBM18231.1"/>
    <property type="molecule type" value="Genomic_DNA"/>
</dbReference>
<name>A0A4Y2DN74_ARAVE</name>